<dbReference type="Pfam" id="PF14322">
    <property type="entry name" value="SusD-like_3"/>
    <property type="match status" value="1"/>
</dbReference>
<dbReference type="AlphaFoldDB" id="A0A4R6WIV0"/>
<dbReference type="Gene3D" id="1.25.40.390">
    <property type="match status" value="1"/>
</dbReference>
<feature type="domain" description="SusD-like N-terminal" evidence="7">
    <location>
        <begin position="107"/>
        <end position="219"/>
    </location>
</feature>
<comment type="caution">
    <text evidence="8">The sequence shown here is derived from an EMBL/GenBank/DDBJ whole genome shotgun (WGS) entry which is preliminary data.</text>
</comment>
<feature type="domain" description="RagB/SusD" evidence="6">
    <location>
        <begin position="304"/>
        <end position="595"/>
    </location>
</feature>
<evidence type="ECO:0000256" key="3">
    <source>
        <dbReference type="ARBA" id="ARBA00022729"/>
    </source>
</evidence>
<sequence length="595" mass="67535">MKRYIFIWLSFLTLLSSCKDNFLERSPIINISDSDYWTTVNDLRLYVNNFYNDDALLPSRRAWGSGPFTIDAGEGSDTNVPTNYNRRMNGEGTLPSSGGGWSASDWTPLRNINYFLDNYNKVQAPFKEVQAYVGEALFFRALFYYDKLRKFGDLPWASTLVGTDSESLFSGRLPRNQVVDSILLDLDNSISYLSARAGGAWSGRVTKEVALALKSRVALYEGTWEKYHSLKNTRFKVVGEDGSKFLNIAADASGQLIAMSERSGYPGLDNVGIENGYWLLFNQKDYSSSKEALFWRKYSASERITHTWTRYSINGGGMGLSKDMVDSYLCLDGLPISLSTQYVGDRTLKDLVKNRDPRLAQTIHVDDQQHVKWYATKEYFTTPAFEINGANNTSTGYQIYKGHTGDFEEYSVSQSTQGYVHFRYAEVLLIYAEAKAELGTITQIDIDKTINALRIRAGMTVGLLQLGNIPVDPNWEFPLLSPILNEVRRERKIELAAEWYRVDDIFRWAAADTKIFGQRPLGAYKKQWENYPGATAQFIKSLAALPVNADGYIDPFKIYGIMDKGYQFKLDRDYLLPIPTNEITLNPMLKQNPGW</sequence>
<dbReference type="OrthoDB" id="5694214at2"/>
<dbReference type="InterPro" id="IPR011990">
    <property type="entry name" value="TPR-like_helical_dom_sf"/>
</dbReference>
<dbReference type="InterPro" id="IPR033985">
    <property type="entry name" value="SusD-like_N"/>
</dbReference>
<accession>A0A4R6WIV0</accession>
<reference evidence="8 9" key="1">
    <citation type="submission" date="2019-03" db="EMBL/GenBank/DDBJ databases">
        <title>Genomic Encyclopedia of Archaeal and Bacterial Type Strains, Phase II (KMG-II): from individual species to whole genera.</title>
        <authorList>
            <person name="Goeker M."/>
        </authorList>
    </citation>
    <scope>NUCLEOTIDE SEQUENCE [LARGE SCALE GENOMIC DNA]</scope>
    <source>
        <strain evidence="8 9">DSM 28353</strain>
    </source>
</reference>
<keyword evidence="3" id="KW-0732">Signal</keyword>
<evidence type="ECO:0000313" key="8">
    <source>
        <dbReference type="EMBL" id="TDQ78291.1"/>
    </source>
</evidence>
<evidence type="ECO:0000256" key="2">
    <source>
        <dbReference type="ARBA" id="ARBA00006275"/>
    </source>
</evidence>
<dbReference type="InterPro" id="IPR012944">
    <property type="entry name" value="SusD_RagB_dom"/>
</dbReference>
<protein>
    <submittedName>
        <fullName evidence="8">Putative outer membrane starch-binding protein</fullName>
    </submittedName>
</protein>
<keyword evidence="4" id="KW-0472">Membrane</keyword>
<dbReference type="EMBL" id="SNYV01000013">
    <property type="protein sequence ID" value="TDQ78291.1"/>
    <property type="molecule type" value="Genomic_DNA"/>
</dbReference>
<dbReference type="Pfam" id="PF07980">
    <property type="entry name" value="SusD_RagB"/>
    <property type="match status" value="1"/>
</dbReference>
<evidence type="ECO:0000259" key="6">
    <source>
        <dbReference type="Pfam" id="PF07980"/>
    </source>
</evidence>
<dbReference type="SUPFAM" id="SSF48452">
    <property type="entry name" value="TPR-like"/>
    <property type="match status" value="1"/>
</dbReference>
<dbReference type="RefSeq" id="WP_133584525.1">
    <property type="nucleotide sequence ID" value="NZ_SNYV01000013.1"/>
</dbReference>
<evidence type="ECO:0000256" key="1">
    <source>
        <dbReference type="ARBA" id="ARBA00004442"/>
    </source>
</evidence>
<name>A0A4R6WIV0_9SPHI</name>
<gene>
    <name evidence="8" type="ORF">CLV99_2271</name>
</gene>
<proteinExistence type="inferred from homology"/>
<evidence type="ECO:0000256" key="5">
    <source>
        <dbReference type="ARBA" id="ARBA00023237"/>
    </source>
</evidence>
<comment type="subcellular location">
    <subcellularLocation>
        <location evidence="1">Cell outer membrane</location>
    </subcellularLocation>
</comment>
<keyword evidence="9" id="KW-1185">Reference proteome</keyword>
<evidence type="ECO:0000256" key="4">
    <source>
        <dbReference type="ARBA" id="ARBA00023136"/>
    </source>
</evidence>
<comment type="similarity">
    <text evidence="2">Belongs to the SusD family.</text>
</comment>
<organism evidence="8 9">
    <name type="scientific">Sphingobacterium yanglingense</name>
    <dbReference type="NCBI Taxonomy" id="1437280"/>
    <lineage>
        <taxon>Bacteria</taxon>
        <taxon>Pseudomonadati</taxon>
        <taxon>Bacteroidota</taxon>
        <taxon>Sphingobacteriia</taxon>
        <taxon>Sphingobacteriales</taxon>
        <taxon>Sphingobacteriaceae</taxon>
        <taxon>Sphingobacterium</taxon>
    </lineage>
</organism>
<evidence type="ECO:0000313" key="9">
    <source>
        <dbReference type="Proteomes" id="UP000295292"/>
    </source>
</evidence>
<dbReference type="Proteomes" id="UP000295292">
    <property type="component" value="Unassembled WGS sequence"/>
</dbReference>
<keyword evidence="5" id="KW-0998">Cell outer membrane</keyword>
<dbReference type="GO" id="GO:0009279">
    <property type="term" value="C:cell outer membrane"/>
    <property type="evidence" value="ECO:0007669"/>
    <property type="project" value="UniProtKB-SubCell"/>
</dbReference>
<evidence type="ECO:0000259" key="7">
    <source>
        <dbReference type="Pfam" id="PF14322"/>
    </source>
</evidence>
<dbReference type="PROSITE" id="PS51257">
    <property type="entry name" value="PROKAR_LIPOPROTEIN"/>
    <property type="match status" value="1"/>
</dbReference>